<gene>
    <name evidence="7" type="ORF">ACFOOR_11795</name>
</gene>
<feature type="transmembrane region" description="Helical" evidence="5">
    <location>
        <begin position="211"/>
        <end position="234"/>
    </location>
</feature>
<dbReference type="Gene3D" id="1.20.1420.30">
    <property type="entry name" value="NCX, central ion-binding region"/>
    <property type="match status" value="1"/>
</dbReference>
<keyword evidence="2 5" id="KW-0812">Transmembrane</keyword>
<feature type="transmembrane region" description="Helical" evidence="5">
    <location>
        <begin position="6"/>
        <end position="25"/>
    </location>
</feature>
<evidence type="ECO:0000256" key="4">
    <source>
        <dbReference type="ARBA" id="ARBA00023136"/>
    </source>
</evidence>
<dbReference type="NCBIfam" id="TIGR00367">
    <property type="entry name" value="calcium/sodium antiporter"/>
    <property type="match status" value="1"/>
</dbReference>
<accession>A0ABV6ZZF6</accession>
<feature type="transmembrane region" description="Helical" evidence="5">
    <location>
        <begin position="306"/>
        <end position="325"/>
    </location>
</feature>
<comment type="caution">
    <text evidence="7">The sequence shown here is derived from an EMBL/GenBank/DDBJ whole genome shotgun (WGS) entry which is preliminary data.</text>
</comment>
<feature type="transmembrane region" description="Helical" evidence="5">
    <location>
        <begin position="37"/>
        <end position="60"/>
    </location>
</feature>
<name>A0ABV6ZZF6_9PROT</name>
<evidence type="ECO:0000259" key="6">
    <source>
        <dbReference type="Pfam" id="PF01699"/>
    </source>
</evidence>
<protein>
    <submittedName>
        <fullName evidence="7">Calcium/sodium antiporter</fullName>
    </submittedName>
</protein>
<dbReference type="InterPro" id="IPR044880">
    <property type="entry name" value="NCX_ion-bd_dom_sf"/>
</dbReference>
<evidence type="ECO:0000256" key="5">
    <source>
        <dbReference type="SAM" id="Phobius"/>
    </source>
</evidence>
<dbReference type="InterPro" id="IPR004837">
    <property type="entry name" value="NaCa_Exmemb"/>
</dbReference>
<evidence type="ECO:0000313" key="8">
    <source>
        <dbReference type="Proteomes" id="UP001595379"/>
    </source>
</evidence>
<evidence type="ECO:0000256" key="3">
    <source>
        <dbReference type="ARBA" id="ARBA00022989"/>
    </source>
</evidence>
<sequence length="346" mass="35195">MTLLAAFALILAGIIALLFGGDFLIRGATSLAKKWNVPSLLIGLTIVAFGTSAPELVVSIDASLSGYPGLAIGNIVGSNIANVLFVLGLPAIFGAIATQAPGVKRNAVFALVATAAMIWVGWDGGIQLWEGGVLVALIILFVGYMGVLARRKPDDPLIAELIEADDGPGLPKSGASIALFLIIGLVALPLGAHMIVSGGTRAAELLGVPDAVIGLTAVAIGTSLPELAAVMVAVMRRNAELAIGNVLGSNIFNIFAVGGGASLAVGLTGGTLAVPEQIMAFDVWVMLAAAVVLALWVFAGRAVGRLTGLVFFAGYCTYVAALAWMNPVDLGAVGSQIEIELEEAAE</sequence>
<keyword evidence="4 5" id="KW-0472">Membrane</keyword>
<dbReference type="PANTHER" id="PTHR10846">
    <property type="entry name" value="SODIUM/POTASSIUM/CALCIUM EXCHANGER"/>
    <property type="match status" value="1"/>
</dbReference>
<feature type="transmembrane region" description="Helical" evidence="5">
    <location>
        <begin position="105"/>
        <end position="122"/>
    </location>
</feature>
<dbReference type="RefSeq" id="WP_343165118.1">
    <property type="nucleotide sequence ID" value="NZ_JBHRSV010000026.1"/>
</dbReference>
<comment type="subcellular location">
    <subcellularLocation>
        <location evidence="1">Membrane</location>
        <topology evidence="1">Multi-pass membrane protein</topology>
    </subcellularLocation>
</comment>
<feature type="transmembrane region" description="Helical" evidence="5">
    <location>
        <begin position="80"/>
        <end position="98"/>
    </location>
</feature>
<proteinExistence type="predicted"/>
<keyword evidence="8" id="KW-1185">Reference proteome</keyword>
<feature type="domain" description="Sodium/calcium exchanger membrane region" evidence="6">
    <location>
        <begin position="6"/>
        <end position="144"/>
    </location>
</feature>
<dbReference type="InterPro" id="IPR004481">
    <property type="entry name" value="K/Na/Ca-exchanger"/>
</dbReference>
<feature type="transmembrane region" description="Helical" evidence="5">
    <location>
        <begin position="246"/>
        <end position="266"/>
    </location>
</feature>
<dbReference type="PANTHER" id="PTHR10846:SF8">
    <property type="entry name" value="INNER MEMBRANE PROTEIN YRBG"/>
    <property type="match status" value="1"/>
</dbReference>
<evidence type="ECO:0000256" key="1">
    <source>
        <dbReference type="ARBA" id="ARBA00004141"/>
    </source>
</evidence>
<dbReference type="Proteomes" id="UP001595379">
    <property type="component" value="Unassembled WGS sequence"/>
</dbReference>
<feature type="transmembrane region" description="Helical" evidence="5">
    <location>
        <begin position="128"/>
        <end position="149"/>
    </location>
</feature>
<keyword evidence="3 5" id="KW-1133">Transmembrane helix</keyword>
<feature type="transmembrane region" description="Helical" evidence="5">
    <location>
        <begin position="177"/>
        <end position="196"/>
    </location>
</feature>
<feature type="domain" description="Sodium/calcium exchanger membrane region" evidence="6">
    <location>
        <begin position="178"/>
        <end position="322"/>
    </location>
</feature>
<reference evidence="8" key="1">
    <citation type="journal article" date="2019" name="Int. J. Syst. Evol. Microbiol.">
        <title>The Global Catalogue of Microorganisms (GCM) 10K type strain sequencing project: providing services to taxonomists for standard genome sequencing and annotation.</title>
        <authorList>
            <consortium name="The Broad Institute Genomics Platform"/>
            <consortium name="The Broad Institute Genome Sequencing Center for Infectious Disease"/>
            <person name="Wu L."/>
            <person name="Ma J."/>
        </authorList>
    </citation>
    <scope>NUCLEOTIDE SEQUENCE [LARGE SCALE GENOMIC DNA]</scope>
    <source>
        <strain evidence="8">KCTC 52487</strain>
    </source>
</reference>
<feature type="transmembrane region" description="Helical" evidence="5">
    <location>
        <begin position="278"/>
        <end position="299"/>
    </location>
</feature>
<organism evidence="7 8">
    <name type="scientific">Hyphobacterium vulgare</name>
    <dbReference type="NCBI Taxonomy" id="1736751"/>
    <lineage>
        <taxon>Bacteria</taxon>
        <taxon>Pseudomonadati</taxon>
        <taxon>Pseudomonadota</taxon>
        <taxon>Alphaproteobacteria</taxon>
        <taxon>Maricaulales</taxon>
        <taxon>Maricaulaceae</taxon>
        <taxon>Hyphobacterium</taxon>
    </lineage>
</organism>
<dbReference type="Pfam" id="PF01699">
    <property type="entry name" value="Na_Ca_ex"/>
    <property type="match status" value="2"/>
</dbReference>
<evidence type="ECO:0000256" key="2">
    <source>
        <dbReference type="ARBA" id="ARBA00022692"/>
    </source>
</evidence>
<dbReference type="EMBL" id="JBHRSV010000026">
    <property type="protein sequence ID" value="MFC2926790.1"/>
    <property type="molecule type" value="Genomic_DNA"/>
</dbReference>
<evidence type="ECO:0000313" key="7">
    <source>
        <dbReference type="EMBL" id="MFC2926790.1"/>
    </source>
</evidence>